<evidence type="ECO:0000256" key="2">
    <source>
        <dbReference type="ARBA" id="ARBA00022676"/>
    </source>
</evidence>
<evidence type="ECO:0000256" key="1">
    <source>
        <dbReference type="ARBA" id="ARBA00009995"/>
    </source>
</evidence>
<gene>
    <name evidence="4" type="ORF">DVH24_033343</name>
</gene>
<evidence type="ECO:0000313" key="5">
    <source>
        <dbReference type="Proteomes" id="UP000290289"/>
    </source>
</evidence>
<evidence type="ECO:0000256" key="3">
    <source>
        <dbReference type="ARBA" id="ARBA00022679"/>
    </source>
</evidence>
<organism evidence="4 5">
    <name type="scientific">Malus domestica</name>
    <name type="common">Apple</name>
    <name type="synonym">Pyrus malus</name>
    <dbReference type="NCBI Taxonomy" id="3750"/>
    <lineage>
        <taxon>Eukaryota</taxon>
        <taxon>Viridiplantae</taxon>
        <taxon>Streptophyta</taxon>
        <taxon>Embryophyta</taxon>
        <taxon>Tracheophyta</taxon>
        <taxon>Spermatophyta</taxon>
        <taxon>Magnoliopsida</taxon>
        <taxon>eudicotyledons</taxon>
        <taxon>Gunneridae</taxon>
        <taxon>Pentapetalae</taxon>
        <taxon>rosids</taxon>
        <taxon>fabids</taxon>
        <taxon>Rosales</taxon>
        <taxon>Rosaceae</taxon>
        <taxon>Amygdaloideae</taxon>
        <taxon>Maleae</taxon>
        <taxon>Malus</taxon>
    </lineage>
</organism>
<dbReference type="InterPro" id="IPR002213">
    <property type="entry name" value="UDP_glucos_trans"/>
</dbReference>
<sequence>MGDAIVLYAAPGIGHIISMVELGKLILQRYGPHKFSITILYTCGSIFDTPSIPAYIRRISRYHPPISFRQFPRVTNKITQNINGFAIMSDFIRQNDPHVRHALQDVSKSAVVRAFVIDIFCTSALTIAKEFDIPTYYFCPTGAAALAALLYFPKIHEQTTQSFKDLTDIVFKFPGQKSPLKAIYMMEPVLDRDDPGYWDVLSCCSHIPKSNGIIVNTFKELEPPAVLHAIAEGLCVPDGLTPPVYYVGPLIDDEKESGNVVDAAEEEGCLSWLDKQPSRSVVFLCFGSRGSLPAIQLKEIAKGLEASGKRFLWVVKMTPVHEKTKQVFGVDDCDLEGVLPDGFLERTKDRGMVVKSWAPQVAVLKKESVGGFVTHCGWNSVLEAVVAGVPMIAWPLYAEQHLNRNVLVTDMEMAIAVEQRDEEDGFVSGEELERRVRELMESEEGRVLRERSKKIGEMAVAALGENAAMGDAIVLYAAPGMGHIISMVELGKLILHRYGPHKFSITILYTCGSFFDTPSIPAYIRRISHSHPPISFRQFPRVANKITQNISGFAIMTDFIRQNDPHVRRALQDVSKSAIVRAFVIDIFCTSALTIAKEFDIPTYYFYASGAAALAAFLYFPKIHEQTTQSFKDLTDNVFKFPGRKSPLKAIYMMEPVLDRDDPGYWDVLSFCSHLPKSNGIIVNTFEELEPPAVLHAIAEGLCVPDGPTPPVYYVGPLIDDEKESGNDADAAEEEDCLSWLDKQPSRSVVFLCFGSRGSFPAIQVKEIAKGLEASGQRFLWVVKKPPVDEKMKQVLGVDDFDLEGVLPEGFLERIKDRGMVVKSWAPQVAVLKKESVGGFVTHCGWNSVLEAVVAGVPMIAWPLYAEQHMNRNVLVTDMEMAFAVEQKDEENGFVRGEKLERRVRELMESEEGRVLRERSKKIGEMAVAALGENGSSSRNLVNFVNSIT</sequence>
<dbReference type="Proteomes" id="UP000290289">
    <property type="component" value="Chromosome 8"/>
</dbReference>
<keyword evidence="3" id="KW-0808">Transferase</keyword>
<dbReference type="InterPro" id="IPR050481">
    <property type="entry name" value="UDP-glycosyltransf_plant"/>
</dbReference>
<dbReference type="EMBL" id="RDQH01000334">
    <property type="protein sequence ID" value="RXH92447.1"/>
    <property type="molecule type" value="Genomic_DNA"/>
</dbReference>
<dbReference type="AlphaFoldDB" id="A0A498JCC5"/>
<dbReference type="STRING" id="3750.A0A498JCC5"/>
<evidence type="ECO:0000313" key="4">
    <source>
        <dbReference type="EMBL" id="RXH92447.1"/>
    </source>
</evidence>
<dbReference type="FunFam" id="3.40.50.2000:FF:000020">
    <property type="entry name" value="Glycosyltransferase"/>
    <property type="match status" value="2"/>
</dbReference>
<keyword evidence="2" id="KW-0328">Glycosyltransferase</keyword>
<dbReference type="PROSITE" id="PS00375">
    <property type="entry name" value="UDPGT"/>
    <property type="match status" value="2"/>
</dbReference>
<accession>A0A498JCC5</accession>
<reference evidence="4 5" key="1">
    <citation type="submission" date="2018-10" db="EMBL/GenBank/DDBJ databases">
        <title>A high-quality apple genome assembly.</title>
        <authorList>
            <person name="Hu J."/>
        </authorList>
    </citation>
    <scope>NUCLEOTIDE SEQUENCE [LARGE SCALE GENOMIC DNA]</scope>
    <source>
        <strain evidence="5">cv. HFTH1</strain>
        <tissue evidence="4">Young leaf</tissue>
    </source>
</reference>
<dbReference type="Gene3D" id="3.40.50.2000">
    <property type="entry name" value="Glycogen Phosphorylase B"/>
    <property type="match status" value="4"/>
</dbReference>
<dbReference type="SUPFAM" id="SSF53756">
    <property type="entry name" value="UDP-Glycosyltransferase/glycogen phosphorylase"/>
    <property type="match status" value="2"/>
</dbReference>
<dbReference type="InterPro" id="IPR035595">
    <property type="entry name" value="UDP_glycos_trans_CS"/>
</dbReference>
<evidence type="ECO:0008006" key="6">
    <source>
        <dbReference type="Google" id="ProtNLM"/>
    </source>
</evidence>
<protein>
    <recommendedName>
        <fullName evidence="6">UDP-glycosyltransferases domain-containing protein</fullName>
    </recommendedName>
</protein>
<dbReference type="PANTHER" id="PTHR48048:SF20">
    <property type="entry name" value="GLYCOSYLTRANSFERASE"/>
    <property type="match status" value="1"/>
</dbReference>
<dbReference type="PANTHER" id="PTHR48048">
    <property type="entry name" value="GLYCOSYLTRANSFERASE"/>
    <property type="match status" value="1"/>
</dbReference>
<comment type="similarity">
    <text evidence="1">Belongs to the UDP-glycosyltransferase family.</text>
</comment>
<proteinExistence type="inferred from homology"/>
<comment type="caution">
    <text evidence="4">The sequence shown here is derived from an EMBL/GenBank/DDBJ whole genome shotgun (WGS) entry which is preliminary data.</text>
</comment>
<dbReference type="FunFam" id="3.40.50.2000:FF:000095">
    <property type="entry name" value="Glycosyltransferase"/>
    <property type="match status" value="2"/>
</dbReference>
<name>A0A498JCC5_MALDO</name>
<dbReference type="Pfam" id="PF00201">
    <property type="entry name" value="UDPGT"/>
    <property type="match status" value="2"/>
</dbReference>
<dbReference type="CDD" id="cd03784">
    <property type="entry name" value="GT1_Gtf-like"/>
    <property type="match status" value="2"/>
</dbReference>
<dbReference type="GO" id="GO:0035251">
    <property type="term" value="F:UDP-glucosyltransferase activity"/>
    <property type="evidence" value="ECO:0007669"/>
    <property type="project" value="InterPro"/>
</dbReference>
<keyword evidence="5" id="KW-1185">Reference proteome</keyword>